<dbReference type="STRING" id="696127.midi_01219"/>
<dbReference type="RefSeq" id="WP_013951686.1">
    <property type="nucleotide sequence ID" value="NC_015722.1"/>
</dbReference>
<reference evidence="1 2" key="1">
    <citation type="journal article" date="2011" name="Mol. Biol. Evol.">
        <title>Phylogenomic evidence for the presence of a flagellum and cbb3 oxidase in the free-living mitochondrial ancestor.</title>
        <authorList>
            <person name="Sassera D."/>
            <person name="Lo N."/>
            <person name="Epis S."/>
            <person name="D'Auria G."/>
            <person name="Montagna M."/>
            <person name="Comandatore F."/>
            <person name="Horner D."/>
            <person name="Pereto J."/>
            <person name="Luciano A.M."/>
            <person name="Franciosi F."/>
            <person name="Ferri E."/>
            <person name="Crotti E."/>
            <person name="Bazzocchi C."/>
            <person name="Daffonchio D."/>
            <person name="Sacchi L."/>
            <person name="Moya A."/>
            <person name="Latorre A."/>
            <person name="Bandi C."/>
        </authorList>
    </citation>
    <scope>NUCLEOTIDE SEQUENCE [LARGE SCALE GENOMIC DNA]</scope>
    <source>
        <strain evidence="1 2">IricVA</strain>
    </source>
</reference>
<dbReference type="PRINTS" id="PR00419">
    <property type="entry name" value="ADXRDTASE"/>
</dbReference>
<dbReference type="InterPro" id="IPR036188">
    <property type="entry name" value="FAD/NAD-bd_sf"/>
</dbReference>
<dbReference type="AlphaFoldDB" id="F7XUD6"/>
<sequence>MDRIAIIGAGPAGLTAAYRLHKANLDIDVFEARDRVGGRVFTVLMENYLGQKNRSRTWRAKYY</sequence>
<gene>
    <name evidence="1" type="ordered locus">midi_01219</name>
</gene>
<name>F7XUD6_MIDMI</name>
<dbReference type="KEGG" id="mmn:midi_01219"/>
<evidence type="ECO:0000313" key="1">
    <source>
        <dbReference type="EMBL" id="AEI89495.1"/>
    </source>
</evidence>
<proteinExistence type="predicted"/>
<accession>F7XUD6</accession>
<evidence type="ECO:0000313" key="2">
    <source>
        <dbReference type="Proteomes" id="UP000006639"/>
    </source>
</evidence>
<organism evidence="1 2">
    <name type="scientific">Midichloria mitochondrii (strain IricVA)</name>
    <dbReference type="NCBI Taxonomy" id="696127"/>
    <lineage>
        <taxon>Bacteria</taxon>
        <taxon>Pseudomonadati</taxon>
        <taxon>Pseudomonadota</taxon>
        <taxon>Alphaproteobacteria</taxon>
        <taxon>Rickettsiales</taxon>
        <taxon>Candidatus Midichloriaceae</taxon>
        <taxon>Candidatus Midichloria</taxon>
    </lineage>
</organism>
<dbReference type="HOGENOM" id="CLU_2880911_0_0_5"/>
<dbReference type="InterPro" id="IPR050281">
    <property type="entry name" value="Flavin_monoamine_oxidase"/>
</dbReference>
<keyword evidence="2" id="KW-1185">Reference proteome</keyword>
<dbReference type="EMBL" id="CP002130">
    <property type="protein sequence ID" value="AEI89495.1"/>
    <property type="molecule type" value="Genomic_DNA"/>
</dbReference>
<dbReference type="Pfam" id="PF13450">
    <property type="entry name" value="NAD_binding_8"/>
    <property type="match status" value="1"/>
</dbReference>
<dbReference type="SUPFAM" id="SSF51905">
    <property type="entry name" value="FAD/NAD(P)-binding domain"/>
    <property type="match status" value="1"/>
</dbReference>
<dbReference type="Proteomes" id="UP000006639">
    <property type="component" value="Chromosome"/>
</dbReference>
<protein>
    <submittedName>
        <fullName evidence="1">Uncharacterized protein</fullName>
    </submittedName>
</protein>
<dbReference type="OrthoDB" id="337830at2"/>
<dbReference type="GO" id="GO:0016491">
    <property type="term" value="F:oxidoreductase activity"/>
    <property type="evidence" value="ECO:0007669"/>
    <property type="project" value="TreeGrafter"/>
</dbReference>
<dbReference type="PANTHER" id="PTHR10742:SF410">
    <property type="entry name" value="LYSINE-SPECIFIC HISTONE DEMETHYLASE 2"/>
    <property type="match status" value="1"/>
</dbReference>
<dbReference type="Gene3D" id="3.50.50.60">
    <property type="entry name" value="FAD/NAD(P)-binding domain"/>
    <property type="match status" value="1"/>
</dbReference>
<dbReference type="PANTHER" id="PTHR10742">
    <property type="entry name" value="FLAVIN MONOAMINE OXIDASE"/>
    <property type="match status" value="1"/>
</dbReference>